<dbReference type="AlphaFoldDB" id="E7QY86"/>
<evidence type="ECO:0000313" key="5">
    <source>
        <dbReference type="Proteomes" id="UP000184203"/>
    </source>
</evidence>
<evidence type="ECO:0000313" key="4">
    <source>
        <dbReference type="Proteomes" id="UP000003751"/>
    </source>
</evidence>
<keyword evidence="1" id="KW-0812">Transmembrane</keyword>
<evidence type="ECO:0000313" key="2">
    <source>
        <dbReference type="EMBL" id="EFW90552.1"/>
    </source>
</evidence>
<gene>
    <name evidence="3" type="ORF">SAMN05444342_2116</name>
    <name evidence="2" type="ORF">ZOD2009_18879</name>
</gene>
<feature type="transmembrane region" description="Helical" evidence="1">
    <location>
        <begin position="7"/>
        <end position="26"/>
    </location>
</feature>
<dbReference type="Proteomes" id="UP000003751">
    <property type="component" value="Unassembled WGS sequence"/>
</dbReference>
<accession>E7QY86</accession>
<keyword evidence="1" id="KW-0472">Membrane</keyword>
<organism evidence="2 4">
    <name type="scientific">Haladaptatus paucihalophilus DX253</name>
    <dbReference type="NCBI Taxonomy" id="797209"/>
    <lineage>
        <taxon>Archaea</taxon>
        <taxon>Methanobacteriati</taxon>
        <taxon>Methanobacteriota</taxon>
        <taxon>Stenosarchaea group</taxon>
        <taxon>Halobacteria</taxon>
        <taxon>Halobacteriales</taxon>
        <taxon>Haladaptataceae</taxon>
        <taxon>Haladaptatus</taxon>
    </lineage>
</organism>
<keyword evidence="1" id="KW-1133">Transmembrane helix</keyword>
<dbReference type="RefSeq" id="WP_007982472.1">
    <property type="nucleotide sequence ID" value="NZ_AEMG01000025.1"/>
</dbReference>
<keyword evidence="5" id="KW-1185">Reference proteome</keyword>
<dbReference type="PATRIC" id="fig|797209.4.peg.3700"/>
<reference evidence="3" key="2">
    <citation type="submission" date="2016-11" db="EMBL/GenBank/DDBJ databases">
        <authorList>
            <person name="Jaros S."/>
            <person name="Januszkiewicz K."/>
            <person name="Wedrychowicz H."/>
        </authorList>
    </citation>
    <scope>NUCLEOTIDE SEQUENCE [LARGE SCALE GENOMIC DNA]</scope>
    <source>
        <strain evidence="3">DX253</strain>
    </source>
</reference>
<reference evidence="5" key="3">
    <citation type="submission" date="2016-11" db="EMBL/GenBank/DDBJ databases">
        <authorList>
            <person name="Varghese N."/>
            <person name="Submissions S."/>
        </authorList>
    </citation>
    <scope>NUCLEOTIDE SEQUENCE [LARGE SCALE GENOMIC DNA]</scope>
    <source>
        <strain evidence="5">DX253</strain>
    </source>
</reference>
<evidence type="ECO:0000256" key="1">
    <source>
        <dbReference type="SAM" id="Phobius"/>
    </source>
</evidence>
<feature type="transmembrane region" description="Helical" evidence="1">
    <location>
        <begin position="38"/>
        <end position="58"/>
    </location>
</feature>
<dbReference type="EMBL" id="AEMG01000025">
    <property type="protein sequence ID" value="EFW90552.1"/>
    <property type="molecule type" value="Genomic_DNA"/>
</dbReference>
<dbReference type="OrthoDB" id="383865at2157"/>
<evidence type="ECO:0000313" key="3">
    <source>
        <dbReference type="EMBL" id="SHK76748.1"/>
    </source>
</evidence>
<reference evidence="2 4" key="1">
    <citation type="journal article" date="2014" name="ISME J.">
        <title>Trehalose/2-sulfotrehalose biosynthesis and glycine-betaine uptake are widely spread mechanisms for osmoadaptation in the Halobacteriales.</title>
        <authorList>
            <person name="Youssef N.H."/>
            <person name="Savage-Ashlock K.N."/>
            <person name="McCully A.L."/>
            <person name="Luedtke B."/>
            <person name="Shaw E.I."/>
            <person name="Hoff W.D."/>
            <person name="Elshahed M.S."/>
        </authorList>
    </citation>
    <scope>NUCLEOTIDE SEQUENCE [LARGE SCALE GENOMIC DNA]</scope>
    <source>
        <strain evidence="2 4">DX253</strain>
    </source>
</reference>
<name>E7QY86_HALPU</name>
<dbReference type="Proteomes" id="UP000184203">
    <property type="component" value="Unassembled WGS sequence"/>
</dbReference>
<protein>
    <submittedName>
        <fullName evidence="2">Uncharacterized protein</fullName>
    </submittedName>
</protein>
<proteinExistence type="predicted"/>
<sequence length="61" mass="6338">MRSQSPALRLVGILACIVGVVGYVAFDWRFESTGSPVVTVLALACVVVAVAATIWRSVGSS</sequence>
<dbReference type="EMBL" id="FRAN01000003">
    <property type="protein sequence ID" value="SHK76748.1"/>
    <property type="molecule type" value="Genomic_DNA"/>
</dbReference>